<dbReference type="InterPro" id="IPR014721">
    <property type="entry name" value="Ribsml_uS5_D2-typ_fold_subgr"/>
</dbReference>
<accession>A0A2N1PTA1</accession>
<dbReference type="PANTHER" id="PTHR48277:SF1">
    <property type="entry name" value="MITOCHONDRIAL RIBOSOMAL PROTEIN S5"/>
    <property type="match status" value="1"/>
</dbReference>
<proteinExistence type="inferred from homology"/>
<reference evidence="10 11" key="1">
    <citation type="journal article" date="2017" name="ISME J.">
        <title>Potential for microbial H2 and metal transformations associated with novel bacteria and archaea in deep terrestrial subsurface sediments.</title>
        <authorList>
            <person name="Hernsdorf A.W."/>
            <person name="Amano Y."/>
            <person name="Miyakawa K."/>
            <person name="Ise K."/>
            <person name="Suzuki Y."/>
            <person name="Anantharaman K."/>
            <person name="Probst A."/>
            <person name="Burstein D."/>
            <person name="Thomas B.C."/>
            <person name="Banfield J.F."/>
        </authorList>
    </citation>
    <scope>NUCLEOTIDE SEQUENCE [LARGE SCALE GENOMIC DNA]</scope>
    <source>
        <strain evidence="10">HGW-Wallbacteria-1</strain>
    </source>
</reference>
<dbReference type="Pfam" id="PF00333">
    <property type="entry name" value="Ribosomal_S5"/>
    <property type="match status" value="1"/>
</dbReference>
<dbReference type="SUPFAM" id="SSF54211">
    <property type="entry name" value="Ribosomal protein S5 domain 2-like"/>
    <property type="match status" value="1"/>
</dbReference>
<evidence type="ECO:0000313" key="11">
    <source>
        <dbReference type="Proteomes" id="UP000233256"/>
    </source>
</evidence>
<evidence type="ECO:0000256" key="2">
    <source>
        <dbReference type="ARBA" id="ARBA00022730"/>
    </source>
</evidence>
<name>A0A2N1PTA1_9BACT</name>
<dbReference type="NCBIfam" id="TIGR01021">
    <property type="entry name" value="rpsE_bact"/>
    <property type="match status" value="1"/>
</dbReference>
<comment type="function">
    <text evidence="7">With S4 and S12 plays an important role in translational accuracy.</text>
</comment>
<organism evidence="10 11">
    <name type="scientific">Candidatus Wallbacteria bacterium HGW-Wallbacteria-1</name>
    <dbReference type="NCBI Taxonomy" id="2013854"/>
    <lineage>
        <taxon>Bacteria</taxon>
        <taxon>Candidatus Walliibacteriota</taxon>
    </lineage>
</organism>
<dbReference type="InterPro" id="IPR005712">
    <property type="entry name" value="Ribosomal_uS5_bac-type"/>
</dbReference>
<evidence type="ECO:0000256" key="3">
    <source>
        <dbReference type="ARBA" id="ARBA00022884"/>
    </source>
</evidence>
<dbReference type="HAMAP" id="MF_01307_B">
    <property type="entry name" value="Ribosomal_uS5_B"/>
    <property type="match status" value="1"/>
</dbReference>
<evidence type="ECO:0000259" key="9">
    <source>
        <dbReference type="PROSITE" id="PS50881"/>
    </source>
</evidence>
<evidence type="ECO:0000256" key="8">
    <source>
        <dbReference type="RuleBase" id="RU003823"/>
    </source>
</evidence>
<dbReference type="Pfam" id="PF03719">
    <property type="entry name" value="Ribosomal_S5_C"/>
    <property type="match status" value="1"/>
</dbReference>
<dbReference type="PANTHER" id="PTHR48277">
    <property type="entry name" value="MITOCHONDRIAL RIBOSOMAL PROTEIN S5"/>
    <property type="match status" value="1"/>
</dbReference>
<evidence type="ECO:0000313" key="10">
    <source>
        <dbReference type="EMBL" id="PKK91564.1"/>
    </source>
</evidence>
<evidence type="ECO:0000256" key="7">
    <source>
        <dbReference type="HAMAP-Rule" id="MF_01307"/>
    </source>
</evidence>
<protein>
    <recommendedName>
        <fullName evidence="6 7">Small ribosomal subunit protein uS5</fullName>
    </recommendedName>
</protein>
<keyword evidence="2 7" id="KW-0699">rRNA-binding</keyword>
<dbReference type="PROSITE" id="PS50881">
    <property type="entry name" value="S5_DSRBD"/>
    <property type="match status" value="1"/>
</dbReference>
<gene>
    <name evidence="7" type="primary">rpsE</name>
    <name evidence="10" type="ORF">CVV64_06545</name>
</gene>
<dbReference type="InterPro" id="IPR020568">
    <property type="entry name" value="Ribosomal_Su5_D2-typ_SF"/>
</dbReference>
<evidence type="ECO:0000256" key="4">
    <source>
        <dbReference type="ARBA" id="ARBA00022980"/>
    </source>
</evidence>
<dbReference type="SUPFAM" id="SSF54768">
    <property type="entry name" value="dsRNA-binding domain-like"/>
    <property type="match status" value="1"/>
</dbReference>
<dbReference type="InterPro" id="IPR000851">
    <property type="entry name" value="Ribosomal_uS5"/>
</dbReference>
<dbReference type="FunFam" id="3.30.230.10:FF:000002">
    <property type="entry name" value="30S ribosomal protein S5"/>
    <property type="match status" value="1"/>
</dbReference>
<comment type="subunit">
    <text evidence="7">Part of the 30S ribosomal subunit. Contacts proteins S4 and S8.</text>
</comment>
<sequence length="176" mass="19074">MERKSNHRERVAVDKDLEELEEKIIFVNRVATVVKGGRRFSFAVLVAVGDKKGNVGLGMGKAKEVPEAVRKGLEVARKNMVKIALRGPTIPHEINFKFGGAKIFLRPAPAGTGVIAGGAMRPIIELAGIKDIWTKSIGSSNQINIAKATVKALGSLRTIKEIAAMRGKSVSDLKYW</sequence>
<dbReference type="Proteomes" id="UP000233256">
    <property type="component" value="Unassembled WGS sequence"/>
</dbReference>
<dbReference type="GO" id="GO:0003735">
    <property type="term" value="F:structural constituent of ribosome"/>
    <property type="evidence" value="ECO:0007669"/>
    <property type="project" value="UniProtKB-UniRule"/>
</dbReference>
<dbReference type="GO" id="GO:0015935">
    <property type="term" value="C:small ribosomal subunit"/>
    <property type="evidence" value="ECO:0007669"/>
    <property type="project" value="InterPro"/>
</dbReference>
<dbReference type="InterPro" id="IPR018192">
    <property type="entry name" value="Ribosomal_uS5_N_CS"/>
</dbReference>
<dbReference type="GO" id="GO:0005737">
    <property type="term" value="C:cytoplasm"/>
    <property type="evidence" value="ECO:0007669"/>
    <property type="project" value="UniProtKB-ARBA"/>
</dbReference>
<feature type="domain" description="S5 DRBM" evidence="9">
    <location>
        <begin position="20"/>
        <end position="83"/>
    </location>
</feature>
<dbReference type="GO" id="GO:0006412">
    <property type="term" value="P:translation"/>
    <property type="evidence" value="ECO:0007669"/>
    <property type="project" value="UniProtKB-UniRule"/>
</dbReference>
<comment type="domain">
    <text evidence="7">The N-terminal domain interacts with the head of the 30S subunit; the C-terminal domain interacts with the body and contacts protein S4. The interaction surface between S4 and S5 is involved in control of translational fidelity.</text>
</comment>
<keyword evidence="3 7" id="KW-0694">RNA-binding</keyword>
<dbReference type="GO" id="GO:0042254">
    <property type="term" value="P:ribosome biogenesis"/>
    <property type="evidence" value="ECO:0007669"/>
    <property type="project" value="UniProtKB-ARBA"/>
</dbReference>
<comment type="similarity">
    <text evidence="1 7 8">Belongs to the universal ribosomal protein uS5 family.</text>
</comment>
<evidence type="ECO:0000256" key="6">
    <source>
        <dbReference type="ARBA" id="ARBA00035255"/>
    </source>
</evidence>
<dbReference type="GO" id="GO:0019843">
    <property type="term" value="F:rRNA binding"/>
    <property type="evidence" value="ECO:0007669"/>
    <property type="project" value="UniProtKB-UniRule"/>
</dbReference>
<dbReference type="Gene3D" id="3.30.160.20">
    <property type="match status" value="1"/>
</dbReference>
<dbReference type="PROSITE" id="PS00585">
    <property type="entry name" value="RIBOSOMAL_S5"/>
    <property type="match status" value="1"/>
</dbReference>
<dbReference type="FunFam" id="3.30.160.20:FF:000001">
    <property type="entry name" value="30S ribosomal protein S5"/>
    <property type="match status" value="1"/>
</dbReference>
<keyword evidence="4 7" id="KW-0689">Ribosomal protein</keyword>
<comment type="caution">
    <text evidence="10">The sequence shown here is derived from an EMBL/GenBank/DDBJ whole genome shotgun (WGS) entry which is preliminary data.</text>
</comment>
<comment type="function">
    <text evidence="7">Located at the back of the 30S subunit body where it stabilizes the conformation of the head with respect to the body.</text>
</comment>
<dbReference type="AlphaFoldDB" id="A0A2N1PTA1"/>
<evidence type="ECO:0000256" key="1">
    <source>
        <dbReference type="ARBA" id="ARBA00008945"/>
    </source>
</evidence>
<dbReference type="Gene3D" id="3.30.230.10">
    <property type="match status" value="1"/>
</dbReference>
<evidence type="ECO:0000256" key="5">
    <source>
        <dbReference type="ARBA" id="ARBA00023274"/>
    </source>
</evidence>
<keyword evidence="5 7" id="KW-0687">Ribonucleoprotein</keyword>
<dbReference type="InterPro" id="IPR013810">
    <property type="entry name" value="Ribosomal_uS5_N"/>
</dbReference>
<dbReference type="EMBL" id="PGXC01000003">
    <property type="protein sequence ID" value="PKK91564.1"/>
    <property type="molecule type" value="Genomic_DNA"/>
</dbReference>
<dbReference type="InterPro" id="IPR005324">
    <property type="entry name" value="Ribosomal_uS5_C"/>
</dbReference>